<keyword evidence="5" id="KW-0349">Heme</keyword>
<comment type="cofactor">
    <cofactor evidence="1 5">
        <name>heme</name>
        <dbReference type="ChEBI" id="CHEBI:30413"/>
    </cofactor>
</comment>
<organism evidence="6 7">
    <name type="scientific">Cudoniella acicularis</name>
    <dbReference type="NCBI Taxonomy" id="354080"/>
    <lineage>
        <taxon>Eukaryota</taxon>
        <taxon>Fungi</taxon>
        <taxon>Dikarya</taxon>
        <taxon>Ascomycota</taxon>
        <taxon>Pezizomycotina</taxon>
        <taxon>Leotiomycetes</taxon>
        <taxon>Helotiales</taxon>
        <taxon>Tricladiaceae</taxon>
        <taxon>Cudoniella</taxon>
    </lineage>
</organism>
<keyword evidence="7" id="KW-1185">Reference proteome</keyword>
<sequence>MLSAPNGNMLWSSDPETINQIATQGTKFTKPVELFSFFDTYGPNMQTSVGDDWKSHRKIVAPAIGPHSNAAMWQSALHESKRLTDLMMKVDPVITHMKDHMSEISLHCITKCFFDKDLEYETIREFPTPGLPSGRFGFVEAMFTTIDKLGVIDSIPKGLRELIPFEGIRRADKAYRDLYSHMVEICDKAAEMDKKNPKDTEMSVMDTLIAGTRPESAEKHGKVMSRDTLIGNVFFFLLSGHGTAGNTLGFMMFLLATWTVTGEFMRLYNGYTGSVLKEAMRLYNVVEFIPRRCLTDTPVTDLSGHQFTVPRDTLCLLNFTAAFRHPKIWPARPDCKDSTGHYHPMLDFDPTRWDSYGDKIMKPADVGLRTYFPFGLGGRACLGKSLGSIMMIGVLASIFKDYSVELVAPQAIEEEAARSGASEEWIKERTYSWALKMLVDEVECNLLIELRKELPLCRPLGACGSKPGKPKLAGCLTVSLPYWFLLAPIIALDGYVSMKEVQKWFPWTAIFRIWQAGYKIFEEIGSDSFFLYSPSGSMLMTCDVHLVKQVLGQVHDFHAPVEVLSLYNLYGPTLAASEGEQWRLYRKITTPFFNQKTYRVVWRESLEKAERVSTQWSQRDTCITDVKEIMSKLNLRVIAKIFYNQELEYDRNDAMKDVAPSGHRLTFSEAINAVLSNLATIFGLPKWLLAKSPFESHQKAYLGFLEWRQYMHEMRDSVQSQLEMAKRKEEPYFLESLVISSDAASKQEGTRSLTEAEVLGNMFFYVMAGFDTTSTTLSFMFLLLALHPSSQVLLQQQLDRVLGSKMPSEWNADEDVPQLLHGYLGAVISETLRLYHPVAWYARKAVRETTVTDSKGTSHIIPADTIIMIDVAAIGRHTGYWASGGTRAESKEHSPALDFDPSCWLKTEGQGEQTNEAAFPFSAGHRMCPGKRFAEVEMCAMVARFFSQFSLRLEPDESDALEAKSAGHDQAWLERKTKDRAAKALFEGLGFGHGIYPKSHVPFKILVRDDRVSRS</sequence>
<evidence type="ECO:0000313" key="6">
    <source>
        <dbReference type="EMBL" id="KAF4621909.1"/>
    </source>
</evidence>
<dbReference type="PANTHER" id="PTHR24305:SF166">
    <property type="entry name" value="CYTOCHROME P450 12A4, MITOCHONDRIAL-RELATED"/>
    <property type="match status" value="1"/>
</dbReference>
<dbReference type="InterPro" id="IPR002401">
    <property type="entry name" value="Cyt_P450_E_grp-I"/>
</dbReference>
<dbReference type="InterPro" id="IPR036396">
    <property type="entry name" value="Cyt_P450_sf"/>
</dbReference>
<dbReference type="OrthoDB" id="1470350at2759"/>
<dbReference type="CDD" id="cd11070">
    <property type="entry name" value="CYP56-like"/>
    <property type="match status" value="1"/>
</dbReference>
<evidence type="ECO:0000256" key="1">
    <source>
        <dbReference type="ARBA" id="ARBA00001971"/>
    </source>
</evidence>
<dbReference type="GO" id="GO:0020037">
    <property type="term" value="F:heme binding"/>
    <property type="evidence" value="ECO:0007669"/>
    <property type="project" value="InterPro"/>
</dbReference>
<name>A0A8H4R409_9HELO</name>
<dbReference type="PRINTS" id="PR00385">
    <property type="entry name" value="P450"/>
</dbReference>
<evidence type="ECO:0000256" key="2">
    <source>
        <dbReference type="ARBA" id="ARBA00010617"/>
    </source>
</evidence>
<evidence type="ECO:0000256" key="3">
    <source>
        <dbReference type="ARBA" id="ARBA00022723"/>
    </source>
</evidence>
<comment type="similarity">
    <text evidence="2">Belongs to the cytochrome P450 family.</text>
</comment>
<evidence type="ECO:0008006" key="8">
    <source>
        <dbReference type="Google" id="ProtNLM"/>
    </source>
</evidence>
<dbReference type="Pfam" id="PF00067">
    <property type="entry name" value="p450"/>
    <property type="match status" value="3"/>
</dbReference>
<protein>
    <recommendedName>
        <fullName evidence="8">Cytochrome P450</fullName>
    </recommendedName>
</protein>
<dbReference type="Gene3D" id="1.10.630.10">
    <property type="entry name" value="Cytochrome P450"/>
    <property type="match status" value="2"/>
</dbReference>
<dbReference type="Proteomes" id="UP000566819">
    <property type="component" value="Unassembled WGS sequence"/>
</dbReference>
<dbReference type="GO" id="GO:0005506">
    <property type="term" value="F:iron ion binding"/>
    <property type="evidence" value="ECO:0007669"/>
    <property type="project" value="InterPro"/>
</dbReference>
<keyword evidence="3 5" id="KW-0479">Metal-binding</keyword>
<dbReference type="InterPro" id="IPR050121">
    <property type="entry name" value="Cytochrome_P450_monoxygenase"/>
</dbReference>
<gene>
    <name evidence="6" type="ORF">G7Y89_g14436</name>
</gene>
<dbReference type="SUPFAM" id="SSF48264">
    <property type="entry name" value="Cytochrome P450"/>
    <property type="match status" value="2"/>
</dbReference>
<dbReference type="InterPro" id="IPR001128">
    <property type="entry name" value="Cyt_P450"/>
</dbReference>
<evidence type="ECO:0000256" key="5">
    <source>
        <dbReference type="PIRSR" id="PIRSR602401-1"/>
    </source>
</evidence>
<dbReference type="GO" id="GO:0016705">
    <property type="term" value="F:oxidoreductase activity, acting on paired donors, with incorporation or reduction of molecular oxygen"/>
    <property type="evidence" value="ECO:0007669"/>
    <property type="project" value="InterPro"/>
</dbReference>
<proteinExistence type="inferred from homology"/>
<feature type="binding site" description="axial binding residue" evidence="5">
    <location>
        <position position="928"/>
    </location>
    <ligand>
        <name>heme</name>
        <dbReference type="ChEBI" id="CHEBI:30413"/>
    </ligand>
    <ligandPart>
        <name>Fe</name>
        <dbReference type="ChEBI" id="CHEBI:18248"/>
    </ligandPart>
</feature>
<accession>A0A8H4R409</accession>
<evidence type="ECO:0000256" key="4">
    <source>
        <dbReference type="ARBA" id="ARBA00023004"/>
    </source>
</evidence>
<dbReference type="EMBL" id="JAAMPI010001905">
    <property type="protein sequence ID" value="KAF4621909.1"/>
    <property type="molecule type" value="Genomic_DNA"/>
</dbReference>
<dbReference type="AlphaFoldDB" id="A0A8H4R409"/>
<dbReference type="PROSITE" id="PS00086">
    <property type="entry name" value="CYTOCHROME_P450"/>
    <property type="match status" value="2"/>
</dbReference>
<evidence type="ECO:0000313" key="7">
    <source>
        <dbReference type="Proteomes" id="UP000566819"/>
    </source>
</evidence>
<keyword evidence="4 5" id="KW-0408">Iron</keyword>
<reference evidence="6 7" key="1">
    <citation type="submission" date="2020-03" db="EMBL/GenBank/DDBJ databases">
        <title>Draft Genome Sequence of Cudoniella acicularis.</title>
        <authorList>
            <person name="Buettner E."/>
            <person name="Kellner H."/>
        </authorList>
    </citation>
    <scope>NUCLEOTIDE SEQUENCE [LARGE SCALE GENOMIC DNA]</scope>
    <source>
        <strain evidence="6 7">DSM 108380</strain>
    </source>
</reference>
<dbReference type="InterPro" id="IPR017972">
    <property type="entry name" value="Cyt_P450_CS"/>
</dbReference>
<dbReference type="PRINTS" id="PR00463">
    <property type="entry name" value="EP450I"/>
</dbReference>
<dbReference type="PANTHER" id="PTHR24305">
    <property type="entry name" value="CYTOCHROME P450"/>
    <property type="match status" value="1"/>
</dbReference>
<dbReference type="GO" id="GO:0004497">
    <property type="term" value="F:monooxygenase activity"/>
    <property type="evidence" value="ECO:0007669"/>
    <property type="project" value="InterPro"/>
</dbReference>
<comment type="caution">
    <text evidence="6">The sequence shown here is derived from an EMBL/GenBank/DDBJ whole genome shotgun (WGS) entry which is preliminary data.</text>
</comment>